<dbReference type="EMBL" id="CP014248">
    <property type="protein sequence ID" value="AMD22652.1"/>
    <property type="molecule type" value="Genomic_DNA"/>
</dbReference>
<feature type="compositionally biased region" description="Polar residues" evidence="1">
    <location>
        <begin position="171"/>
        <end position="181"/>
    </location>
</feature>
<organism evidence="4 5">
    <name type="scientific">Eremothecium sinecaudum</name>
    <dbReference type="NCBI Taxonomy" id="45286"/>
    <lineage>
        <taxon>Eukaryota</taxon>
        <taxon>Fungi</taxon>
        <taxon>Dikarya</taxon>
        <taxon>Ascomycota</taxon>
        <taxon>Saccharomycotina</taxon>
        <taxon>Saccharomycetes</taxon>
        <taxon>Saccharomycetales</taxon>
        <taxon>Saccharomycetaceae</taxon>
        <taxon>Eremothecium</taxon>
    </lineage>
</organism>
<evidence type="ECO:0000256" key="1">
    <source>
        <dbReference type="SAM" id="MobiDB-lite"/>
    </source>
</evidence>
<dbReference type="PROSITE" id="PS51294">
    <property type="entry name" value="HTH_MYB"/>
    <property type="match status" value="1"/>
</dbReference>
<feature type="compositionally biased region" description="Low complexity" evidence="1">
    <location>
        <begin position="73"/>
        <end position="94"/>
    </location>
</feature>
<reference evidence="4 5" key="1">
    <citation type="submission" date="2016-01" db="EMBL/GenBank/DDBJ databases">
        <title>Genome sequence of the yeast Holleya sinecauda.</title>
        <authorList>
            <person name="Dietrich F.S."/>
        </authorList>
    </citation>
    <scope>NUCLEOTIDE SEQUENCE [LARGE SCALE GENOMIC DNA]</scope>
    <source>
        <strain evidence="4 5">ATCC 58844</strain>
    </source>
</reference>
<feature type="compositionally biased region" description="Low complexity" evidence="1">
    <location>
        <begin position="102"/>
        <end position="115"/>
    </location>
</feature>
<evidence type="ECO:0000259" key="2">
    <source>
        <dbReference type="PROSITE" id="PS50090"/>
    </source>
</evidence>
<feature type="region of interest" description="Disordered" evidence="1">
    <location>
        <begin position="167"/>
        <end position="195"/>
    </location>
</feature>
<evidence type="ECO:0000313" key="4">
    <source>
        <dbReference type="EMBL" id="AMD22652.1"/>
    </source>
</evidence>
<keyword evidence="5" id="KW-1185">Reference proteome</keyword>
<feature type="region of interest" description="Disordered" evidence="1">
    <location>
        <begin position="420"/>
        <end position="517"/>
    </location>
</feature>
<feature type="region of interest" description="Disordered" evidence="1">
    <location>
        <begin position="1"/>
        <end position="20"/>
    </location>
</feature>
<dbReference type="PROSITE" id="PS50090">
    <property type="entry name" value="MYB_LIKE"/>
    <property type="match status" value="1"/>
</dbReference>
<dbReference type="GeneID" id="28726013"/>
<feature type="compositionally biased region" description="Acidic residues" evidence="1">
    <location>
        <begin position="443"/>
        <end position="453"/>
    </location>
</feature>
<proteinExistence type="predicted"/>
<gene>
    <name evidence="4" type="ORF">AW171_hschr84703</name>
</gene>
<dbReference type="OrthoDB" id="2143914at2759"/>
<dbReference type="Pfam" id="PF13921">
    <property type="entry name" value="Myb_DNA-bind_6"/>
    <property type="match status" value="1"/>
</dbReference>
<feature type="region of interest" description="Disordered" evidence="1">
    <location>
        <begin position="73"/>
        <end position="147"/>
    </location>
</feature>
<feature type="compositionally biased region" description="Polar residues" evidence="1">
    <location>
        <begin position="467"/>
        <end position="484"/>
    </location>
</feature>
<dbReference type="InterPro" id="IPR001005">
    <property type="entry name" value="SANT/Myb"/>
</dbReference>
<sequence length="576" mass="62385">MTTTKSIQSSARNPSSWDPQDDVLLRHLKEVKKLGWKEIAQYFQNRTPNACQFRWRRLKSGNLKTGHVAAVGPVTGAVPRGSGSRSNSGSSAAIGGIGESSGGNTSSSDSGRSISVNEATGSRRSGSAAAVTDEPGGDHKESGSLAGAPQTMLFGSVAAGATGKFAKPRSYSFNSTSTSVGHRNGANGADENGGLRAQDEENIGLIPKILIRSRRGSVVQQSQQQQQPLYVGSSPSAVATASANLATSLGTTLVNSKARKDSFSSRSRRSSIQTEHRRLSVSQVVNITPSRRPSVITAPISIGNMFNSERRDSFTLGKETSTSSSRRGSVILPARSLSPSFADLPRHMRSHHQQKLQHPQSVLAPNSSTLQKPWLPEEDELLQARYERKLSLDELSILLPHRSDKEIQWRIDSISPLVSSTVNRSTPASPFRGERERSFNDDTAIEEDEDDRNDEFKDYTPVDHENNASSKSCHSGAQKQTSPIFFTKSKENSPTTSDGTARSNTTIPTQNGDPNSKVMNFGSHATSNKGTIPNIEYPMPPNNEFHSMMIHHSHHHHPQPAAIPLPSLNSIFKNVL</sequence>
<dbReference type="CDD" id="cd00167">
    <property type="entry name" value="SANT"/>
    <property type="match status" value="1"/>
</dbReference>
<feature type="region of interest" description="Disordered" evidence="1">
    <location>
        <begin position="313"/>
        <end position="332"/>
    </location>
</feature>
<feature type="compositionally biased region" description="Basic and acidic residues" evidence="1">
    <location>
        <begin position="454"/>
        <end position="466"/>
    </location>
</feature>
<dbReference type="STRING" id="45286.A0A109V0E8"/>
<name>A0A109V0E8_9SACH</name>
<dbReference type="Gene3D" id="1.10.10.60">
    <property type="entry name" value="Homeodomain-like"/>
    <property type="match status" value="1"/>
</dbReference>
<feature type="compositionally biased region" description="Polar residues" evidence="1">
    <location>
        <begin position="492"/>
        <end position="517"/>
    </location>
</feature>
<dbReference type="InterPro" id="IPR009057">
    <property type="entry name" value="Homeodomain-like_sf"/>
</dbReference>
<feature type="domain" description="HTH myb-type" evidence="3">
    <location>
        <begin position="16"/>
        <end position="63"/>
    </location>
</feature>
<dbReference type="InterPro" id="IPR017930">
    <property type="entry name" value="Myb_dom"/>
</dbReference>
<feature type="region of interest" description="Disordered" evidence="1">
    <location>
        <begin position="259"/>
        <end position="278"/>
    </location>
</feature>
<dbReference type="SUPFAM" id="SSF46689">
    <property type="entry name" value="Homeodomain-like"/>
    <property type="match status" value="1"/>
</dbReference>
<dbReference type="AlphaFoldDB" id="A0A109V0E8"/>
<evidence type="ECO:0000259" key="3">
    <source>
        <dbReference type="PROSITE" id="PS51294"/>
    </source>
</evidence>
<accession>A0A109V0E8</accession>
<dbReference type="Proteomes" id="UP000243052">
    <property type="component" value="Chromosome viii"/>
</dbReference>
<feature type="compositionally biased region" description="Polar residues" evidence="1">
    <location>
        <begin position="318"/>
        <end position="327"/>
    </location>
</feature>
<dbReference type="SMART" id="SM00717">
    <property type="entry name" value="SANT"/>
    <property type="match status" value="2"/>
</dbReference>
<protein>
    <submittedName>
        <fullName evidence="4">HHL118Wp</fullName>
    </submittedName>
</protein>
<feature type="compositionally biased region" description="Polar residues" evidence="1">
    <location>
        <begin position="1"/>
        <end position="18"/>
    </location>
</feature>
<evidence type="ECO:0000313" key="5">
    <source>
        <dbReference type="Proteomes" id="UP000243052"/>
    </source>
</evidence>
<dbReference type="RefSeq" id="XP_017989648.1">
    <property type="nucleotide sequence ID" value="XM_018134080.1"/>
</dbReference>
<feature type="domain" description="Myb-like" evidence="2">
    <location>
        <begin position="9"/>
        <end position="59"/>
    </location>
</feature>